<evidence type="ECO:0000313" key="9">
    <source>
        <dbReference type="EMBL" id="MPA48970.1"/>
    </source>
</evidence>
<feature type="domain" description="U3 small nucleolar RNA-associated protein 6 homolog C-terminal" evidence="8">
    <location>
        <begin position="351"/>
        <end position="645"/>
    </location>
</feature>
<dbReference type="GO" id="GO:0032040">
    <property type="term" value="C:small-subunit processome"/>
    <property type="evidence" value="ECO:0007669"/>
    <property type="project" value="TreeGrafter"/>
</dbReference>
<evidence type="ECO:0000259" key="7">
    <source>
        <dbReference type="Pfam" id="PF08640"/>
    </source>
</evidence>
<dbReference type="Pfam" id="PF08640">
    <property type="entry name" value="U3_assoc_6"/>
    <property type="match status" value="1"/>
</dbReference>
<evidence type="ECO:0000256" key="6">
    <source>
        <dbReference type="SAM" id="Coils"/>
    </source>
</evidence>
<evidence type="ECO:0000256" key="3">
    <source>
        <dbReference type="ARBA" id="ARBA00022552"/>
    </source>
</evidence>
<evidence type="ECO:0000256" key="1">
    <source>
        <dbReference type="ARBA" id="ARBA00004604"/>
    </source>
</evidence>
<keyword evidence="6" id="KW-0175">Coiled coil</keyword>
<comment type="similarity">
    <text evidence="2">Belongs to the UTP6 family.</text>
</comment>
<keyword evidence="3" id="KW-0698">rRNA processing</keyword>
<reference evidence="9" key="1">
    <citation type="submission" date="2019-08" db="EMBL/GenBank/DDBJ databases">
        <title>Reference gene set and small RNA set construction with multiple tissues from Davidia involucrata Baill.</title>
        <authorList>
            <person name="Yang H."/>
            <person name="Zhou C."/>
            <person name="Li G."/>
            <person name="Wang J."/>
            <person name="Gao P."/>
            <person name="Wang M."/>
            <person name="Wang R."/>
            <person name="Zhao Y."/>
        </authorList>
    </citation>
    <scope>NUCLEOTIDE SEQUENCE</scope>
    <source>
        <tissue evidence="9">Mixed with DoveR01_LX</tissue>
    </source>
</reference>
<evidence type="ECO:0000256" key="4">
    <source>
        <dbReference type="ARBA" id="ARBA00022737"/>
    </source>
</evidence>
<feature type="domain" description="U3 small nucleolar RNA-associated protein 6 N-terminal" evidence="7">
    <location>
        <begin position="9"/>
        <end position="90"/>
    </location>
</feature>
<gene>
    <name evidence="9" type="ORF">Din_018411</name>
</gene>
<evidence type="ECO:0000256" key="5">
    <source>
        <dbReference type="ARBA" id="ARBA00023242"/>
    </source>
</evidence>
<dbReference type="AlphaFoldDB" id="A0A5B6ZWP1"/>
<dbReference type="Gene3D" id="1.25.40.10">
    <property type="entry name" value="Tetratricopeptide repeat domain"/>
    <property type="match status" value="2"/>
</dbReference>
<dbReference type="PANTHER" id="PTHR23271:SF1">
    <property type="entry name" value="U3 SMALL NUCLEOLAR RNA-ASSOCIATED PROTEIN 6 HOMOLOG"/>
    <property type="match status" value="1"/>
</dbReference>
<dbReference type="SMART" id="SM00386">
    <property type="entry name" value="HAT"/>
    <property type="match status" value="6"/>
</dbReference>
<dbReference type="InterPro" id="IPR011990">
    <property type="entry name" value="TPR-like_helical_dom_sf"/>
</dbReference>
<dbReference type="GO" id="GO:0034388">
    <property type="term" value="C:Pwp2p-containing subcomplex of 90S preribosome"/>
    <property type="evidence" value="ECO:0007669"/>
    <property type="project" value="TreeGrafter"/>
</dbReference>
<dbReference type="FunFam" id="1.25.40.10:FF:000563">
    <property type="entry name" value="U3 small nucleolar RNA-associated protein 6"/>
    <property type="match status" value="1"/>
</dbReference>
<sequence>MADVVQYKLERMVNELDDLERRGLFTRREIAEIVKQRRKFEYRLKRPSPLKQDFLAYIDYEKQLDALRLLRKKAVARELKKKGNKKMKKSISDFSGVSRIIEIYRLATNRFKGDIELWFQYLEFCRERQNGRMKKVLAQVIRFHPKVPGIWIYAAAWEFDHNLNAAAARALMQSGLRACPTSEDLWVEYLRMELTYLNKLKARKVALGEDEGTLIRDHQDADEKQWRDENKELFMALDEKREDDKAPDVQNEESKKKLDLFRKQGLSILRTIYCGAVEALPSSFILRMHFFEILEATDLEHSEEMRIDILADMKRDFSKEPEYWDWLAKLETIDPTGRQEISKEIMSFQLEKAMQVYEEAIKVVPSAMMFNLYTKFLMDAIVHKNEETQSSVPFSTSDHTLDPISHMLEVYEKAESMGCITEDLACQHVSFYLQLGRLDDARELAEKLCNGKLSDSVQLWFLRLSIEMRSVAKKSPSPTKADLLSIFELLKNVMRKVTISEAETLWLMAFKFFANQRHYFDKLVEISLVSLAKEGGSDKGFSLSSAIVNLVLQKDGIQCAREMYKRFLALPHPGLAIYKNCIELELNLASAGDKDCLVKTRKLYESALTTYDQDVSLWRDFYSMEIKMGTSETATAVYWRARKTLKDNVALLPSPDL</sequence>
<accession>A0A5B6ZWP1</accession>
<comment type="subcellular location">
    <subcellularLocation>
        <location evidence="1">Nucleus</location>
        <location evidence="1">Nucleolus</location>
    </subcellularLocation>
</comment>
<evidence type="ECO:0000256" key="2">
    <source>
        <dbReference type="ARBA" id="ARBA00010734"/>
    </source>
</evidence>
<dbReference type="PANTHER" id="PTHR23271">
    <property type="entry name" value="HEPATOCELLULAR CARCINOMA-ASSOCIATED ANTIGEN 66"/>
    <property type="match status" value="1"/>
</dbReference>
<feature type="coiled-coil region" evidence="6">
    <location>
        <begin position="2"/>
        <end position="29"/>
    </location>
</feature>
<dbReference type="InterPro" id="IPR055347">
    <property type="entry name" value="UTP6_N"/>
</dbReference>
<dbReference type="GO" id="GO:0000462">
    <property type="term" value="P:maturation of SSU-rRNA from tricistronic rRNA transcript (SSU-rRNA, 5.8S rRNA, LSU-rRNA)"/>
    <property type="evidence" value="ECO:0007669"/>
    <property type="project" value="InterPro"/>
</dbReference>
<keyword evidence="5" id="KW-0539">Nucleus</keyword>
<evidence type="ECO:0000259" key="8">
    <source>
        <dbReference type="Pfam" id="PF24892"/>
    </source>
</evidence>
<dbReference type="EMBL" id="GHES01018411">
    <property type="protein sequence ID" value="MPA48970.1"/>
    <property type="molecule type" value="Transcribed_RNA"/>
</dbReference>
<dbReference type="SUPFAM" id="SSF48452">
    <property type="entry name" value="TPR-like"/>
    <property type="match status" value="1"/>
</dbReference>
<dbReference type="InterPro" id="IPR013949">
    <property type="entry name" value="Utp6"/>
</dbReference>
<organism evidence="9">
    <name type="scientific">Davidia involucrata</name>
    <name type="common">Dove tree</name>
    <dbReference type="NCBI Taxonomy" id="16924"/>
    <lineage>
        <taxon>Eukaryota</taxon>
        <taxon>Viridiplantae</taxon>
        <taxon>Streptophyta</taxon>
        <taxon>Embryophyta</taxon>
        <taxon>Tracheophyta</taxon>
        <taxon>Spermatophyta</taxon>
        <taxon>Magnoliopsida</taxon>
        <taxon>eudicotyledons</taxon>
        <taxon>Gunneridae</taxon>
        <taxon>Pentapetalae</taxon>
        <taxon>asterids</taxon>
        <taxon>Cornales</taxon>
        <taxon>Nyssaceae</taxon>
        <taxon>Davidia</taxon>
    </lineage>
</organism>
<dbReference type="GO" id="GO:0030515">
    <property type="term" value="F:snoRNA binding"/>
    <property type="evidence" value="ECO:0007669"/>
    <property type="project" value="InterPro"/>
</dbReference>
<name>A0A5B6ZWP1_DAVIN</name>
<keyword evidence="4" id="KW-0677">Repeat</keyword>
<proteinExistence type="inferred from homology"/>
<evidence type="ECO:0008006" key="10">
    <source>
        <dbReference type="Google" id="ProtNLM"/>
    </source>
</evidence>
<dbReference type="InterPro" id="IPR003107">
    <property type="entry name" value="HAT"/>
</dbReference>
<dbReference type="Pfam" id="PF24892">
    <property type="entry name" value="UTP6_C"/>
    <property type="match status" value="1"/>
</dbReference>
<protein>
    <recommendedName>
        <fullName evidence="10">U3 small nucleolar RNA-associated protein 6</fullName>
    </recommendedName>
</protein>
<dbReference type="InterPro" id="IPR056907">
    <property type="entry name" value="UTP6_C"/>
</dbReference>